<feature type="region of interest" description="Disordered" evidence="1">
    <location>
        <begin position="18"/>
        <end position="58"/>
    </location>
</feature>
<dbReference type="RefSeq" id="WP_086079603.1">
    <property type="nucleotide sequence ID" value="NZ_CP021111.1"/>
</dbReference>
<gene>
    <name evidence="2" type="ORF">CAL15_16525</name>
</gene>
<sequence length="428" mass="45079">MHKKLAAALLLPLLLAACGGSDDDDDDAPQQETPTAPAPETPAEEPPAPELDPVTEGSQATAELLGLAPIAGNSETITVYDVVADIGDTWRLTLDSQAGTYHIKPLQTQFGVGESSGTYTSTSSGEFFTTITGGDGAFVLLIDNRTRTIAGNMFVDGMLSTVSGTSYAVPADLSTLAGTYVFSGAARQLMDPMRASVGIMAGGDDYLRGTLMIRADATMVVCLDEQVTSEGNCRYMDGGEYTGSPARLERDADDGEVRMIVEMSDPALPEPVKFKAGVVRVHAGDRGPVLVLDLLPENGLTFYRSTGVVYAGLQTALKGNELDGAWQCAERGEAFATVQSTGSTVKLTSSDETETAAGTLRYNQVPTADGETFYDFNGVAALTTDIDETFPVTQLPLSSSLYLMQSLGGTSVVLCHLNQGDTQLPPIR</sequence>
<feature type="compositionally biased region" description="Pro residues" evidence="1">
    <location>
        <begin position="36"/>
        <end position="50"/>
    </location>
</feature>
<evidence type="ECO:0000313" key="3">
    <source>
        <dbReference type="Proteomes" id="UP000194161"/>
    </source>
</evidence>
<dbReference type="KEGG" id="bgm:CAL15_16525"/>
<dbReference type="Proteomes" id="UP000194161">
    <property type="component" value="Chromosome"/>
</dbReference>
<reference evidence="2 3" key="1">
    <citation type="submission" date="2017-05" db="EMBL/GenBank/DDBJ databases">
        <title>Complete and WGS of Bordetella genogroups.</title>
        <authorList>
            <person name="Spilker T."/>
            <person name="LiPuma J."/>
        </authorList>
    </citation>
    <scope>NUCLEOTIDE SEQUENCE [LARGE SCALE GENOMIC DNA]</scope>
    <source>
        <strain evidence="2 3">AU7206</strain>
    </source>
</reference>
<proteinExistence type="predicted"/>
<dbReference type="AlphaFoldDB" id="A0A1W6ZF02"/>
<evidence type="ECO:0000313" key="2">
    <source>
        <dbReference type="EMBL" id="ARP95842.1"/>
    </source>
</evidence>
<evidence type="ECO:0000256" key="1">
    <source>
        <dbReference type="SAM" id="MobiDB-lite"/>
    </source>
</evidence>
<accession>A0A1W6ZF02</accession>
<dbReference type="OrthoDB" id="8700362at2"/>
<dbReference type="EMBL" id="CP021111">
    <property type="protein sequence ID" value="ARP95842.1"/>
    <property type="molecule type" value="Genomic_DNA"/>
</dbReference>
<dbReference type="PROSITE" id="PS51257">
    <property type="entry name" value="PROKAR_LIPOPROTEIN"/>
    <property type="match status" value="1"/>
</dbReference>
<evidence type="ECO:0008006" key="4">
    <source>
        <dbReference type="Google" id="ProtNLM"/>
    </source>
</evidence>
<name>A0A1W6ZF02_9BORD</name>
<protein>
    <recommendedName>
        <fullName evidence="4">Lipoprotein</fullName>
    </recommendedName>
</protein>
<organism evidence="2 3">
    <name type="scientific">Bordetella genomosp. 13</name>
    <dbReference type="NCBI Taxonomy" id="463040"/>
    <lineage>
        <taxon>Bacteria</taxon>
        <taxon>Pseudomonadati</taxon>
        <taxon>Pseudomonadota</taxon>
        <taxon>Betaproteobacteria</taxon>
        <taxon>Burkholderiales</taxon>
        <taxon>Alcaligenaceae</taxon>
        <taxon>Bordetella</taxon>
    </lineage>
</organism>
<keyword evidence="3" id="KW-1185">Reference proteome</keyword>